<dbReference type="Proteomes" id="UP001147700">
    <property type="component" value="Unassembled WGS sequence"/>
</dbReference>
<dbReference type="InterPro" id="IPR009057">
    <property type="entry name" value="Homeodomain-like_sf"/>
</dbReference>
<dbReference type="InterPro" id="IPR001647">
    <property type="entry name" value="HTH_TetR"/>
</dbReference>
<feature type="DNA-binding region" description="H-T-H motif" evidence="4">
    <location>
        <begin position="36"/>
        <end position="55"/>
    </location>
</feature>
<sequence>MPAEPRRGRPLDPAIDEAIVRAAVAIFLEGGLQRMTVPGVATAAGVAKTTVYRRYPSPAQLALAAIARLNADAADPDTGSARTDLIATLEAVRQRVDPTVTATVLVEAQTHPEILEVARRNMIRPAVERFRRAIRKGVETGELRPDLDVELAADAVFGSFFTRFYEHGRPGPEWPEQVVDQLYPAWKRA</sequence>
<evidence type="ECO:0000313" key="6">
    <source>
        <dbReference type="EMBL" id="MDA0137044.1"/>
    </source>
</evidence>
<dbReference type="SUPFAM" id="SSF48498">
    <property type="entry name" value="Tetracyclin repressor-like, C-terminal domain"/>
    <property type="match status" value="1"/>
</dbReference>
<keyword evidence="7" id="KW-1185">Reference proteome</keyword>
<evidence type="ECO:0000259" key="5">
    <source>
        <dbReference type="PROSITE" id="PS50977"/>
    </source>
</evidence>
<evidence type="ECO:0000256" key="1">
    <source>
        <dbReference type="ARBA" id="ARBA00023015"/>
    </source>
</evidence>
<evidence type="ECO:0000256" key="3">
    <source>
        <dbReference type="ARBA" id="ARBA00023163"/>
    </source>
</evidence>
<proteinExistence type="predicted"/>
<dbReference type="RefSeq" id="WP_202956204.1">
    <property type="nucleotide sequence ID" value="NZ_JAPCID010000007.1"/>
</dbReference>
<dbReference type="PANTHER" id="PTHR30055:SF148">
    <property type="entry name" value="TETR-FAMILY TRANSCRIPTIONAL REGULATOR"/>
    <property type="match status" value="1"/>
</dbReference>
<protein>
    <submittedName>
        <fullName evidence="6">TetR/AcrR family transcriptional regulator</fullName>
    </submittedName>
</protein>
<keyword evidence="1" id="KW-0805">Transcription regulation</keyword>
<dbReference type="EMBL" id="JAPCID010000007">
    <property type="protein sequence ID" value="MDA0137044.1"/>
    <property type="molecule type" value="Genomic_DNA"/>
</dbReference>
<keyword evidence="3" id="KW-0804">Transcription</keyword>
<keyword evidence="2 4" id="KW-0238">DNA-binding</keyword>
<gene>
    <name evidence="6" type="ORF">OJ962_06010</name>
</gene>
<evidence type="ECO:0000256" key="4">
    <source>
        <dbReference type="PROSITE-ProRule" id="PRU00335"/>
    </source>
</evidence>
<dbReference type="InterPro" id="IPR011075">
    <property type="entry name" value="TetR_C"/>
</dbReference>
<dbReference type="SUPFAM" id="SSF46689">
    <property type="entry name" value="Homeodomain-like"/>
    <property type="match status" value="1"/>
</dbReference>
<dbReference type="PANTHER" id="PTHR30055">
    <property type="entry name" value="HTH-TYPE TRANSCRIPTIONAL REGULATOR RUTR"/>
    <property type="match status" value="1"/>
</dbReference>
<dbReference type="InterPro" id="IPR036271">
    <property type="entry name" value="Tet_transcr_reg_TetR-rel_C_sf"/>
</dbReference>
<evidence type="ECO:0000256" key="2">
    <source>
        <dbReference type="ARBA" id="ARBA00023125"/>
    </source>
</evidence>
<dbReference type="Gene3D" id="1.10.357.10">
    <property type="entry name" value="Tetracycline Repressor, domain 2"/>
    <property type="match status" value="1"/>
</dbReference>
<evidence type="ECO:0000313" key="7">
    <source>
        <dbReference type="Proteomes" id="UP001147700"/>
    </source>
</evidence>
<dbReference type="PRINTS" id="PR00455">
    <property type="entry name" value="HTHTETR"/>
</dbReference>
<dbReference type="InterPro" id="IPR050109">
    <property type="entry name" value="HTH-type_TetR-like_transc_reg"/>
</dbReference>
<name>A0ABT4RES6_9ACTN</name>
<dbReference type="Pfam" id="PF16859">
    <property type="entry name" value="TetR_C_11"/>
    <property type="match status" value="1"/>
</dbReference>
<dbReference type="Pfam" id="PF00440">
    <property type="entry name" value="TetR_N"/>
    <property type="match status" value="1"/>
</dbReference>
<reference evidence="6" key="1">
    <citation type="submission" date="2022-10" db="EMBL/GenBank/DDBJ databases">
        <title>The WGS of Solirubrobacter sp. CPCC 204708.</title>
        <authorList>
            <person name="Jiang Z."/>
        </authorList>
    </citation>
    <scope>NUCLEOTIDE SEQUENCE</scope>
    <source>
        <strain evidence="6">CPCC 204708</strain>
    </source>
</reference>
<accession>A0ABT4RES6</accession>
<dbReference type="Gene3D" id="1.10.10.60">
    <property type="entry name" value="Homeodomain-like"/>
    <property type="match status" value="1"/>
</dbReference>
<organism evidence="6 7">
    <name type="scientific">Solirubrobacter deserti</name>
    <dbReference type="NCBI Taxonomy" id="2282478"/>
    <lineage>
        <taxon>Bacteria</taxon>
        <taxon>Bacillati</taxon>
        <taxon>Actinomycetota</taxon>
        <taxon>Thermoleophilia</taxon>
        <taxon>Solirubrobacterales</taxon>
        <taxon>Solirubrobacteraceae</taxon>
        <taxon>Solirubrobacter</taxon>
    </lineage>
</organism>
<feature type="domain" description="HTH tetR-type" evidence="5">
    <location>
        <begin position="13"/>
        <end position="73"/>
    </location>
</feature>
<dbReference type="PROSITE" id="PS50977">
    <property type="entry name" value="HTH_TETR_2"/>
    <property type="match status" value="1"/>
</dbReference>
<comment type="caution">
    <text evidence="6">The sequence shown here is derived from an EMBL/GenBank/DDBJ whole genome shotgun (WGS) entry which is preliminary data.</text>
</comment>